<dbReference type="AlphaFoldDB" id="A0A834LAB7"/>
<sequence length="110" mass="12164">MAFSREFFIASLFLSFLLFHLTTANQKMDINEAEAQSPVSPAPQASPPIDCGKACNYRCSTTKRPRLCNRACGSCCNQCHCVPPGTYGNYWACPCYFNIVNPRTGGRKCP</sequence>
<evidence type="ECO:0000256" key="1">
    <source>
        <dbReference type="ARBA" id="ARBA00010582"/>
    </source>
</evidence>
<accession>A0A834LAB7</accession>
<dbReference type="OrthoDB" id="625265at2759"/>
<organism evidence="3 4">
    <name type="scientific">Rhododendron simsii</name>
    <name type="common">Sims's rhododendron</name>
    <dbReference type="NCBI Taxonomy" id="118357"/>
    <lineage>
        <taxon>Eukaryota</taxon>
        <taxon>Viridiplantae</taxon>
        <taxon>Streptophyta</taxon>
        <taxon>Embryophyta</taxon>
        <taxon>Tracheophyta</taxon>
        <taxon>Spermatophyta</taxon>
        <taxon>Magnoliopsida</taxon>
        <taxon>eudicotyledons</taxon>
        <taxon>Gunneridae</taxon>
        <taxon>Pentapetalae</taxon>
        <taxon>asterids</taxon>
        <taxon>Ericales</taxon>
        <taxon>Ericaceae</taxon>
        <taxon>Ericoideae</taxon>
        <taxon>Rhodoreae</taxon>
        <taxon>Rhododendron</taxon>
    </lineage>
</organism>
<keyword evidence="2" id="KW-0732">Signal</keyword>
<dbReference type="Proteomes" id="UP000626092">
    <property type="component" value="Unassembled WGS sequence"/>
</dbReference>
<dbReference type="Pfam" id="PF02704">
    <property type="entry name" value="GASA"/>
    <property type="match status" value="1"/>
</dbReference>
<comment type="similarity">
    <text evidence="1">Belongs to the GASA family.</text>
</comment>
<protein>
    <submittedName>
        <fullName evidence="3">Uncharacterized protein</fullName>
    </submittedName>
</protein>
<proteinExistence type="inferred from homology"/>
<evidence type="ECO:0000313" key="4">
    <source>
        <dbReference type="Proteomes" id="UP000626092"/>
    </source>
</evidence>
<dbReference type="PANTHER" id="PTHR23201:SF68">
    <property type="entry name" value="SNAKIN-2-LIKE"/>
    <property type="match status" value="1"/>
</dbReference>
<feature type="chain" id="PRO_5032632261" evidence="2">
    <location>
        <begin position="25"/>
        <end position="110"/>
    </location>
</feature>
<dbReference type="InterPro" id="IPR003854">
    <property type="entry name" value="GASA"/>
</dbReference>
<reference evidence="3" key="1">
    <citation type="submission" date="2019-11" db="EMBL/GenBank/DDBJ databases">
        <authorList>
            <person name="Liu Y."/>
            <person name="Hou J."/>
            <person name="Li T.-Q."/>
            <person name="Guan C.-H."/>
            <person name="Wu X."/>
            <person name="Wu H.-Z."/>
            <person name="Ling F."/>
            <person name="Zhang R."/>
            <person name="Shi X.-G."/>
            <person name="Ren J.-P."/>
            <person name="Chen E.-F."/>
            <person name="Sun J.-M."/>
        </authorList>
    </citation>
    <scope>NUCLEOTIDE SEQUENCE</scope>
    <source>
        <strain evidence="3">Adult_tree_wgs_1</strain>
        <tissue evidence="3">Leaves</tissue>
    </source>
</reference>
<name>A0A834LAB7_RHOSS</name>
<gene>
    <name evidence="3" type="ORF">RHSIM_Rhsim10G0212100</name>
</gene>
<evidence type="ECO:0000256" key="2">
    <source>
        <dbReference type="SAM" id="SignalP"/>
    </source>
</evidence>
<keyword evidence="4" id="KW-1185">Reference proteome</keyword>
<comment type="caution">
    <text evidence="3">The sequence shown here is derived from an EMBL/GenBank/DDBJ whole genome shotgun (WGS) entry which is preliminary data.</text>
</comment>
<dbReference type="EMBL" id="WJXA01000010">
    <property type="protein sequence ID" value="KAF7130108.1"/>
    <property type="molecule type" value="Genomic_DNA"/>
</dbReference>
<dbReference type="PANTHER" id="PTHR23201">
    <property type="entry name" value="EXTENSIN, PROLINE-RICH PROTEIN"/>
    <property type="match status" value="1"/>
</dbReference>
<feature type="signal peptide" evidence="2">
    <location>
        <begin position="1"/>
        <end position="24"/>
    </location>
</feature>
<evidence type="ECO:0000313" key="3">
    <source>
        <dbReference type="EMBL" id="KAF7130108.1"/>
    </source>
</evidence>